<evidence type="ECO:0000313" key="5">
    <source>
        <dbReference type="EMBL" id="BBZ29372.1"/>
    </source>
</evidence>
<dbReference type="Proteomes" id="UP000466517">
    <property type="component" value="Chromosome"/>
</dbReference>
<dbReference type="AlphaFoldDB" id="A0A7I7XJH9"/>
<dbReference type="KEGG" id="mmag:MMAD_36670"/>
<evidence type="ECO:0000259" key="4">
    <source>
        <dbReference type="Pfam" id="PF13407"/>
    </source>
</evidence>
<dbReference type="CDD" id="cd01536">
    <property type="entry name" value="PBP1_ABC_sugar_binding-like"/>
    <property type="match status" value="1"/>
</dbReference>
<dbReference type="Pfam" id="PF13407">
    <property type="entry name" value="Peripla_BP_4"/>
    <property type="match status" value="1"/>
</dbReference>
<comment type="similarity">
    <text evidence="2">Belongs to the bacterial solute-binding protein 2 family.</text>
</comment>
<dbReference type="PANTHER" id="PTHR46847:SF1">
    <property type="entry name" value="D-ALLOSE-BINDING PERIPLASMIC PROTEIN-RELATED"/>
    <property type="match status" value="1"/>
</dbReference>
<gene>
    <name evidence="5" type="ORF">MMAD_36670</name>
</gene>
<dbReference type="SUPFAM" id="SSF53822">
    <property type="entry name" value="Periplasmic binding protein-like I"/>
    <property type="match status" value="1"/>
</dbReference>
<dbReference type="PROSITE" id="PS51318">
    <property type="entry name" value="TAT"/>
    <property type="match status" value="1"/>
</dbReference>
<proteinExistence type="inferred from homology"/>
<dbReference type="GO" id="GO:0030313">
    <property type="term" value="C:cell envelope"/>
    <property type="evidence" value="ECO:0007669"/>
    <property type="project" value="UniProtKB-SubCell"/>
</dbReference>
<evidence type="ECO:0000256" key="2">
    <source>
        <dbReference type="ARBA" id="ARBA00007639"/>
    </source>
</evidence>
<accession>A0A7I7XJH9</accession>
<evidence type="ECO:0000256" key="1">
    <source>
        <dbReference type="ARBA" id="ARBA00004196"/>
    </source>
</evidence>
<keyword evidence="3" id="KW-0732">Signal</keyword>
<dbReference type="Gene3D" id="3.40.50.2300">
    <property type="match status" value="2"/>
</dbReference>
<evidence type="ECO:0000313" key="6">
    <source>
        <dbReference type="Proteomes" id="UP000466517"/>
    </source>
</evidence>
<comment type="subcellular location">
    <subcellularLocation>
        <location evidence="1">Cell envelope</location>
    </subcellularLocation>
</comment>
<dbReference type="PANTHER" id="PTHR46847">
    <property type="entry name" value="D-ALLOSE-BINDING PERIPLASMIC PROTEIN-RELATED"/>
    <property type="match status" value="1"/>
</dbReference>
<evidence type="ECO:0000256" key="3">
    <source>
        <dbReference type="ARBA" id="ARBA00022729"/>
    </source>
</evidence>
<dbReference type="InterPro" id="IPR025997">
    <property type="entry name" value="SBP_2_dom"/>
</dbReference>
<reference evidence="5 6" key="1">
    <citation type="journal article" date="2019" name="Emerg. Microbes Infect.">
        <title>Comprehensive subspecies identification of 175 nontuberculous mycobacteria species based on 7547 genomic profiles.</title>
        <authorList>
            <person name="Matsumoto Y."/>
            <person name="Kinjo T."/>
            <person name="Motooka D."/>
            <person name="Nabeya D."/>
            <person name="Jung N."/>
            <person name="Uechi K."/>
            <person name="Horii T."/>
            <person name="Iida T."/>
            <person name="Fujita J."/>
            <person name="Nakamura S."/>
        </authorList>
    </citation>
    <scope>NUCLEOTIDE SEQUENCE [LARGE SCALE GENOMIC DNA]</scope>
    <source>
        <strain evidence="5 6">JCM 13574</strain>
    </source>
</reference>
<dbReference type="EMBL" id="AP022610">
    <property type="protein sequence ID" value="BBZ29372.1"/>
    <property type="molecule type" value="Genomic_DNA"/>
</dbReference>
<dbReference type="InterPro" id="IPR006311">
    <property type="entry name" value="TAT_signal"/>
</dbReference>
<sequence length="453" mass="49383">MQAVTSDGSGDERRVVDSLLERLDTYGLGRRQFVKLLAGAGVAVAAGGTLAAVGGHKRAANGAVAYTDGQFALLNWSSTGDYQVQWAKAWKDAASQLGYKSVVLDGKNDAAVQSNQFNQLLTQKTTAIFVGLNDPGALPTMAHDSNDNGVLFQAAWNSPAWYTPWHSDAEGDKYNTFLMPDEYESVSKATDVLAKQIGEEGTIVRVGGYYPSIDGCETQRRVAVYDTLKKYPKITFAGELHAKYDADLSAKAAATLLARYPDTRGIVAVNDDAATGVIAGIEAAGKVPGKDVFVTGSNGSTAGIERVLSGKQLATTGNVPAYPSFVTLAQFHDRLRGWRPEPAERFYGWHAEIITRANVEAFKARYVDRPIGESFDVALLSRTEHPDDFDLQFDGYPVENLDLIWPGVPKPKGFQFPEAYLKARRNGDFDRIRALYREHYRTPVLGPSPYGRV</sequence>
<organism evidence="5 6">
    <name type="scientific">Mycolicibacterium madagascariense</name>
    <dbReference type="NCBI Taxonomy" id="212765"/>
    <lineage>
        <taxon>Bacteria</taxon>
        <taxon>Bacillati</taxon>
        <taxon>Actinomycetota</taxon>
        <taxon>Actinomycetes</taxon>
        <taxon>Mycobacteriales</taxon>
        <taxon>Mycobacteriaceae</taxon>
        <taxon>Mycolicibacterium</taxon>
    </lineage>
</organism>
<name>A0A7I7XJH9_9MYCO</name>
<dbReference type="InterPro" id="IPR028082">
    <property type="entry name" value="Peripla_BP_I"/>
</dbReference>
<keyword evidence="6" id="KW-1185">Reference proteome</keyword>
<feature type="domain" description="Periplasmic binding protein" evidence="4">
    <location>
        <begin position="71"/>
        <end position="320"/>
    </location>
</feature>
<protein>
    <recommendedName>
        <fullName evidence="4">Periplasmic binding protein domain-containing protein</fullName>
    </recommendedName>
</protein>
<dbReference type="GO" id="GO:0030246">
    <property type="term" value="F:carbohydrate binding"/>
    <property type="evidence" value="ECO:0007669"/>
    <property type="project" value="UniProtKB-ARBA"/>
</dbReference>